<keyword evidence="2" id="KW-1185">Reference proteome</keyword>
<dbReference type="RefSeq" id="WP_235294488.1">
    <property type="nucleotide sequence ID" value="NZ_BSOH01000015.1"/>
</dbReference>
<proteinExistence type="predicted"/>
<reference evidence="1" key="1">
    <citation type="journal article" date="2014" name="Int. J. Syst. Evol. Microbiol.">
        <title>Complete genome sequence of Corynebacterium casei LMG S-19264T (=DSM 44701T), isolated from a smear-ripened cheese.</title>
        <authorList>
            <consortium name="US DOE Joint Genome Institute (JGI-PGF)"/>
            <person name="Walter F."/>
            <person name="Albersmeier A."/>
            <person name="Kalinowski J."/>
            <person name="Ruckert C."/>
        </authorList>
    </citation>
    <scope>NUCLEOTIDE SEQUENCE</scope>
    <source>
        <strain evidence="1">NBRC 108769</strain>
    </source>
</reference>
<accession>A0AA37SQP5</accession>
<comment type="caution">
    <text evidence="1">The sequence shown here is derived from an EMBL/GenBank/DDBJ whole genome shotgun (WGS) entry which is preliminary data.</text>
</comment>
<reference evidence="1" key="2">
    <citation type="submission" date="2023-01" db="EMBL/GenBank/DDBJ databases">
        <title>Draft genome sequence of Portibacter lacus strain NBRC 108769.</title>
        <authorList>
            <person name="Sun Q."/>
            <person name="Mori K."/>
        </authorList>
    </citation>
    <scope>NUCLEOTIDE SEQUENCE</scope>
    <source>
        <strain evidence="1">NBRC 108769</strain>
    </source>
</reference>
<organism evidence="1 2">
    <name type="scientific">Portibacter lacus</name>
    <dbReference type="NCBI Taxonomy" id="1099794"/>
    <lineage>
        <taxon>Bacteria</taxon>
        <taxon>Pseudomonadati</taxon>
        <taxon>Bacteroidota</taxon>
        <taxon>Saprospiria</taxon>
        <taxon>Saprospirales</taxon>
        <taxon>Haliscomenobacteraceae</taxon>
        <taxon>Portibacter</taxon>
    </lineage>
</organism>
<sequence>MYFKLLWLSIVLSFICCKSEVKENTISISEESPWPITQDEVSDLSKAYDQCIPLKKSMIPGRFAVEKDGYWSIVDEKNQLYFPFEYDTIIYNSSLFALKKGLEYEVYDTSRNFIMAIKGKELRPVMSNFFASVKNEKLALFNPNGFMIRDYEFDNLSGPIDESYFLGFKNGSWAAYDLIGEELDSNARATSAVKFLTEYKVGLKSYGPLQIGMNKTQIESVLGFNLTELYKGETCSIYSLGNDFLDVQLMINSTVGKALLERIYIKTHGIATKSGIGIGSLKEDVLDAYGVKIEEMPNKYDTLAQDLFYVPSDRKDRNYRLNFLYKNGKIDAYSIGRLPSIEYVEGCF</sequence>
<dbReference type="EMBL" id="BSOH01000015">
    <property type="protein sequence ID" value="GLR18082.1"/>
    <property type="molecule type" value="Genomic_DNA"/>
</dbReference>
<gene>
    <name evidence="1" type="ORF">GCM10007940_26970</name>
</gene>
<dbReference type="Proteomes" id="UP001156666">
    <property type="component" value="Unassembled WGS sequence"/>
</dbReference>
<evidence type="ECO:0000313" key="2">
    <source>
        <dbReference type="Proteomes" id="UP001156666"/>
    </source>
</evidence>
<name>A0AA37SQP5_9BACT</name>
<evidence type="ECO:0000313" key="1">
    <source>
        <dbReference type="EMBL" id="GLR18082.1"/>
    </source>
</evidence>
<dbReference type="AlphaFoldDB" id="A0AA37SQP5"/>
<protein>
    <recommendedName>
        <fullName evidence="3">WG repeat-containing protein</fullName>
    </recommendedName>
</protein>
<evidence type="ECO:0008006" key="3">
    <source>
        <dbReference type="Google" id="ProtNLM"/>
    </source>
</evidence>